<dbReference type="SUPFAM" id="SSF55874">
    <property type="entry name" value="ATPase domain of HSP90 chaperone/DNA topoisomerase II/histidine kinase"/>
    <property type="match status" value="1"/>
</dbReference>
<reference evidence="4" key="1">
    <citation type="submission" date="2016-10" db="EMBL/GenBank/DDBJ databases">
        <authorList>
            <person name="Varghese N."/>
            <person name="Submissions S."/>
        </authorList>
    </citation>
    <scope>NUCLEOTIDE SEQUENCE [LARGE SCALE GENOMIC DNA]</scope>
    <source>
        <strain evidence="4">DSM 13327</strain>
    </source>
</reference>
<keyword evidence="3" id="KW-0808">Transferase</keyword>
<dbReference type="InterPro" id="IPR050267">
    <property type="entry name" value="Anti-sigma-factor_SerPK"/>
</dbReference>
<evidence type="ECO:0000259" key="2">
    <source>
        <dbReference type="Pfam" id="PF13581"/>
    </source>
</evidence>
<name>A0A1I4L544_9FIRM</name>
<protein>
    <submittedName>
        <fullName evidence="3">Serine/threonine-protein kinase RsbW</fullName>
    </submittedName>
</protein>
<keyword evidence="4" id="KW-1185">Reference proteome</keyword>
<proteinExistence type="predicted"/>
<dbReference type="GO" id="GO:0004674">
    <property type="term" value="F:protein serine/threonine kinase activity"/>
    <property type="evidence" value="ECO:0007669"/>
    <property type="project" value="UniProtKB-KW"/>
</dbReference>
<evidence type="ECO:0000256" key="1">
    <source>
        <dbReference type="ARBA" id="ARBA00022527"/>
    </source>
</evidence>
<dbReference type="AlphaFoldDB" id="A0A1I4L544"/>
<dbReference type="InterPro" id="IPR036890">
    <property type="entry name" value="HATPase_C_sf"/>
</dbReference>
<evidence type="ECO:0000313" key="3">
    <source>
        <dbReference type="EMBL" id="SFL85999.1"/>
    </source>
</evidence>
<dbReference type="PANTHER" id="PTHR35526:SF3">
    <property type="entry name" value="ANTI-SIGMA-F FACTOR RSBW"/>
    <property type="match status" value="1"/>
</dbReference>
<dbReference type="RefSeq" id="WP_090937848.1">
    <property type="nucleotide sequence ID" value="NZ_FOTS01000022.1"/>
</dbReference>
<keyword evidence="1" id="KW-0723">Serine/threonine-protein kinase</keyword>
<feature type="domain" description="Histidine kinase/HSP90-like ATPase" evidence="2">
    <location>
        <begin position="19"/>
        <end position="120"/>
    </location>
</feature>
<evidence type="ECO:0000313" key="4">
    <source>
        <dbReference type="Proteomes" id="UP000199520"/>
    </source>
</evidence>
<dbReference type="Pfam" id="PF13581">
    <property type="entry name" value="HATPase_c_2"/>
    <property type="match status" value="1"/>
</dbReference>
<dbReference type="PANTHER" id="PTHR35526">
    <property type="entry name" value="ANTI-SIGMA-F FACTOR RSBW-RELATED"/>
    <property type="match status" value="1"/>
</dbReference>
<accession>A0A1I4L544</accession>
<gene>
    <name evidence="3" type="ORF">SAMN04490355_102229</name>
</gene>
<keyword evidence="3" id="KW-0418">Kinase</keyword>
<organism evidence="3 4">
    <name type="scientific">Pelosinus propionicus DSM 13327</name>
    <dbReference type="NCBI Taxonomy" id="1123291"/>
    <lineage>
        <taxon>Bacteria</taxon>
        <taxon>Bacillati</taxon>
        <taxon>Bacillota</taxon>
        <taxon>Negativicutes</taxon>
        <taxon>Selenomonadales</taxon>
        <taxon>Sporomusaceae</taxon>
        <taxon>Pelosinus</taxon>
    </lineage>
</organism>
<dbReference type="STRING" id="1123291.SAMN04490355_102229"/>
<dbReference type="OrthoDB" id="9767435at2"/>
<dbReference type="EMBL" id="FOTS01000022">
    <property type="protein sequence ID" value="SFL85999.1"/>
    <property type="molecule type" value="Genomic_DNA"/>
</dbReference>
<dbReference type="InterPro" id="IPR003594">
    <property type="entry name" value="HATPase_dom"/>
</dbReference>
<dbReference type="Gene3D" id="3.30.565.10">
    <property type="entry name" value="Histidine kinase-like ATPase, C-terminal domain"/>
    <property type="match status" value="1"/>
</dbReference>
<sequence>MYSFSSLAEFAILRDSIKRELVQTCEEDALRLFIAINEGVNNAIFHGNKEDNTKKVQIIIERSPEDVQIIIRDEGDGFVNTKKSADMELWDENGRGLDLIGLYVDSCWWNTKGNEITLVKKINPTYCKPFGTCTSI</sequence>
<dbReference type="CDD" id="cd16936">
    <property type="entry name" value="HATPase_RsbW-like"/>
    <property type="match status" value="1"/>
</dbReference>
<dbReference type="Proteomes" id="UP000199520">
    <property type="component" value="Unassembled WGS sequence"/>
</dbReference>